<organism evidence="1 2">
    <name type="scientific">Bacteroides uniformis str. 3978 T3 ii</name>
    <dbReference type="NCBI Taxonomy" id="1339349"/>
    <lineage>
        <taxon>Bacteria</taxon>
        <taxon>Pseudomonadati</taxon>
        <taxon>Bacteroidota</taxon>
        <taxon>Bacteroidia</taxon>
        <taxon>Bacteroidales</taxon>
        <taxon>Bacteroidaceae</taxon>
        <taxon>Bacteroides</taxon>
    </lineage>
</organism>
<evidence type="ECO:0000313" key="1">
    <source>
        <dbReference type="EMBL" id="KDS52428.1"/>
    </source>
</evidence>
<keyword evidence="1" id="KW-0418">Kinase</keyword>
<dbReference type="PATRIC" id="fig|1339349.3.peg.1323"/>
<comment type="caution">
    <text evidence="1">The sequence shown here is derived from an EMBL/GenBank/DDBJ whole genome shotgun (WGS) entry which is preliminary data.</text>
</comment>
<dbReference type="SUPFAM" id="SSF56112">
    <property type="entry name" value="Protein kinase-like (PK-like)"/>
    <property type="match status" value="1"/>
</dbReference>
<reference evidence="1 2" key="1">
    <citation type="submission" date="2014-04" db="EMBL/GenBank/DDBJ databases">
        <authorList>
            <person name="Sears C."/>
            <person name="Carroll K."/>
            <person name="Sack B.R."/>
            <person name="Qadri F."/>
            <person name="Myers L.L."/>
            <person name="Chung G.-T."/>
            <person name="Escheverria P."/>
            <person name="Fraser C.M."/>
            <person name="Sadzewicz L."/>
            <person name="Shefchek K.A."/>
            <person name="Tallon L."/>
            <person name="Das S.P."/>
            <person name="Daugherty S."/>
            <person name="Mongodin E.F."/>
        </authorList>
    </citation>
    <scope>NUCLEOTIDE SEQUENCE [LARGE SCALE GENOMIC DNA]</scope>
    <source>
        <strain evidence="1 2">3978 T3 ii</strain>
    </source>
</reference>
<dbReference type="GO" id="GO:0016301">
    <property type="term" value="F:kinase activity"/>
    <property type="evidence" value="ECO:0007669"/>
    <property type="project" value="UniProtKB-KW"/>
</dbReference>
<gene>
    <name evidence="1" type="ORF">M094_0029</name>
</gene>
<dbReference type="AlphaFoldDB" id="A0A078S2C0"/>
<accession>A0A078S2C0</accession>
<dbReference type="GeneID" id="99750464"/>
<dbReference type="Proteomes" id="UP000028013">
    <property type="component" value="Unassembled WGS sequence"/>
</dbReference>
<sequence>MKVHIHPHYAAYESYIRAIPSEEYEREEVYCNRRNTVERVRFGDKDFVIKKYKRPALINCLIYTWFRKSKAQRAFEYAELFLQRGIETAPPVAYIEIKKNGFFHTGYFISEYLPYPLVTDMFGTEMEEEEKKRLRHDLVDFTLQLHLNKVLPLDYNPKNIFYRKTNGKYHFALIDINRLKLGKVPGIRMSMNAFSQLGIPADDFMKIIPLYAEQRGFDIEECIFFTLFSRLKWRKQRQFKNFVKSKLHF</sequence>
<keyword evidence="1" id="KW-0808">Transferase</keyword>
<proteinExistence type="predicted"/>
<evidence type="ECO:0000313" key="2">
    <source>
        <dbReference type="Proteomes" id="UP000028013"/>
    </source>
</evidence>
<dbReference type="Pfam" id="PF06293">
    <property type="entry name" value="Kdo"/>
    <property type="match status" value="1"/>
</dbReference>
<dbReference type="EMBL" id="JNHN01000159">
    <property type="protein sequence ID" value="KDS52428.1"/>
    <property type="molecule type" value="Genomic_DNA"/>
</dbReference>
<protein>
    <submittedName>
        <fullName evidence="1">Lipopolysaccharide kinase family protein</fullName>
    </submittedName>
</protein>
<name>A0A078S2C0_BACUN</name>
<dbReference type="RefSeq" id="WP_005825949.1">
    <property type="nucleotide sequence ID" value="NZ_JNHN01000159.1"/>
</dbReference>
<dbReference type="InterPro" id="IPR011009">
    <property type="entry name" value="Kinase-like_dom_sf"/>
</dbReference>